<dbReference type="EMBL" id="CP003842">
    <property type="protein sequence ID" value="AFS80669.1"/>
    <property type="molecule type" value="Genomic_DNA"/>
</dbReference>
<dbReference type="KEGG" id="nkr:NKOR_03895"/>
<protein>
    <submittedName>
        <fullName evidence="1">Uncharacterized protein</fullName>
    </submittedName>
</protein>
<accession>K0B5D2</accession>
<dbReference type="PATRIC" id="fig|1229908.8.peg.838"/>
<reference evidence="1 2" key="1">
    <citation type="journal article" date="2012" name="J. Bacteriol.">
        <title>Draft Genome Sequence of an Ammonia-Oxidizing Archaeon, "Candidatus Nitrosopumilus koreensis" AR1, from Marine Sediment.</title>
        <authorList>
            <person name="Park S.J."/>
            <person name="Kim J.G."/>
            <person name="Jung M.Y."/>
            <person name="Kim S.J."/>
            <person name="Cha I.T."/>
            <person name="Kwon K."/>
            <person name="Lee J.H."/>
            <person name="Rhee S.K."/>
        </authorList>
    </citation>
    <scope>NUCLEOTIDE SEQUENCE [LARGE SCALE GENOMIC DNA]</scope>
    <source>
        <strain evidence="1 2">AR1</strain>
    </source>
</reference>
<organism evidence="1 2">
    <name type="scientific">Candidatus Nitrosopumilus koreensis AR1</name>
    <dbReference type="NCBI Taxonomy" id="1229908"/>
    <lineage>
        <taxon>Archaea</taxon>
        <taxon>Nitrososphaerota</taxon>
        <taxon>Nitrososphaeria</taxon>
        <taxon>Nitrosopumilales</taxon>
        <taxon>Nitrosopumilaceae</taxon>
        <taxon>Nitrosopumilus</taxon>
    </lineage>
</organism>
<dbReference type="STRING" id="1229908.NKOR_03895"/>
<dbReference type="Proteomes" id="UP000006101">
    <property type="component" value="Chromosome"/>
</dbReference>
<dbReference type="GeneID" id="13724817"/>
<sequence>MDYAQLRPNSSEMTQYEFKILEIIQKNPDIHHNGILDLSVPKYMAKKTAQRAIQSLISRGLIFVNKVGRQTQYSFNEGKEQINPDDLRKSVLVWSMFDEHDTKMLEKRYSELSTMQKTGEALFQIQLALQNISQLSLLESLENPSEESLKKERIKLKKRIRKIINLVRKDKDYKIVYPVMMQILSSRKLEFSLNVDRPEFKIKK</sequence>
<name>K0B5D2_9ARCH</name>
<evidence type="ECO:0000313" key="1">
    <source>
        <dbReference type="EMBL" id="AFS80669.1"/>
    </source>
</evidence>
<gene>
    <name evidence="1" type="ORF">NKOR_03895</name>
</gene>
<dbReference type="SUPFAM" id="SSF46785">
    <property type="entry name" value="Winged helix' DNA-binding domain"/>
    <property type="match status" value="1"/>
</dbReference>
<dbReference type="InterPro" id="IPR036390">
    <property type="entry name" value="WH_DNA-bd_sf"/>
</dbReference>
<evidence type="ECO:0000313" key="2">
    <source>
        <dbReference type="Proteomes" id="UP000006101"/>
    </source>
</evidence>
<keyword evidence="2" id="KW-1185">Reference proteome</keyword>
<proteinExistence type="predicted"/>
<dbReference type="HOGENOM" id="CLU_1405918_0_0_2"/>
<dbReference type="RefSeq" id="WP_014963056.1">
    <property type="nucleotide sequence ID" value="NC_018655.1"/>
</dbReference>
<dbReference type="AlphaFoldDB" id="K0B5D2"/>